<keyword evidence="1 2" id="KW-0732">Signal</keyword>
<comment type="caution">
    <text evidence="4">The sequence shown here is derived from an EMBL/GenBank/DDBJ whole genome shotgun (WGS) entry which is preliminary data.</text>
</comment>
<proteinExistence type="predicted"/>
<dbReference type="InterPro" id="IPR001375">
    <property type="entry name" value="Peptidase_S9_cat"/>
</dbReference>
<dbReference type="PANTHER" id="PTHR43037">
    <property type="entry name" value="UNNAMED PRODUCT-RELATED"/>
    <property type="match status" value="1"/>
</dbReference>
<dbReference type="AlphaFoldDB" id="A0A5C5XKE4"/>
<organism evidence="4 5">
    <name type="scientific">Rubinisphaera italica</name>
    <dbReference type="NCBI Taxonomy" id="2527969"/>
    <lineage>
        <taxon>Bacteria</taxon>
        <taxon>Pseudomonadati</taxon>
        <taxon>Planctomycetota</taxon>
        <taxon>Planctomycetia</taxon>
        <taxon>Planctomycetales</taxon>
        <taxon>Planctomycetaceae</taxon>
        <taxon>Rubinisphaera</taxon>
    </lineage>
</organism>
<evidence type="ECO:0000313" key="4">
    <source>
        <dbReference type="EMBL" id="TWT63009.1"/>
    </source>
</evidence>
<evidence type="ECO:0000313" key="5">
    <source>
        <dbReference type="Proteomes" id="UP000316095"/>
    </source>
</evidence>
<dbReference type="PANTHER" id="PTHR43037:SF1">
    <property type="entry name" value="BLL1128 PROTEIN"/>
    <property type="match status" value="1"/>
</dbReference>
<reference evidence="4 5" key="1">
    <citation type="submission" date="2019-02" db="EMBL/GenBank/DDBJ databases">
        <title>Deep-cultivation of Planctomycetes and their phenomic and genomic characterization uncovers novel biology.</title>
        <authorList>
            <person name="Wiegand S."/>
            <person name="Jogler M."/>
            <person name="Boedeker C."/>
            <person name="Pinto D."/>
            <person name="Vollmers J."/>
            <person name="Rivas-Marin E."/>
            <person name="Kohn T."/>
            <person name="Peeters S.H."/>
            <person name="Heuer A."/>
            <person name="Rast P."/>
            <person name="Oberbeckmann S."/>
            <person name="Bunk B."/>
            <person name="Jeske O."/>
            <person name="Meyerdierks A."/>
            <person name="Storesund J.E."/>
            <person name="Kallscheuer N."/>
            <person name="Luecker S."/>
            <person name="Lage O.M."/>
            <person name="Pohl T."/>
            <person name="Merkel B.J."/>
            <person name="Hornburger P."/>
            <person name="Mueller R.-W."/>
            <person name="Bruemmer F."/>
            <person name="Labrenz M."/>
            <person name="Spormann A.M."/>
            <person name="Op Den Camp H."/>
            <person name="Overmann J."/>
            <person name="Amann R."/>
            <person name="Jetten M.S.M."/>
            <person name="Mascher T."/>
            <person name="Medema M.H."/>
            <person name="Devos D.P."/>
            <person name="Kaster A.-K."/>
            <person name="Ovreas L."/>
            <person name="Rohde M."/>
            <person name="Galperin M.Y."/>
            <person name="Jogler C."/>
        </authorList>
    </citation>
    <scope>NUCLEOTIDE SEQUENCE [LARGE SCALE GENOMIC DNA]</scope>
    <source>
        <strain evidence="4 5">Pan54</strain>
    </source>
</reference>
<dbReference type="Pfam" id="PF00326">
    <property type="entry name" value="Peptidase_S9"/>
    <property type="match status" value="1"/>
</dbReference>
<sequence precursor="true">MRSLIRFSLIVIFTLVYTQPLTAQAPSAEELETLKSQTKIMRTKLEEIGEVWKKGGRRHGVSYVIDGEQFMSDYADLSVHVKALEWIVKHDEFSKKATIKQANAVVQQADALLREIQGKSERQYRAGRQICGYISEVDHSVQPYALTLPQNFDPDRSRAKRMPLYVVLHGRGGQNEVGFISKNAGKAPDEKQTWIQIDVFGRIDNAYRWAGETDVFEAISDVSRRFSIDDKHITLWGFSMGGAGAWHLGVHHPDKWASAGAGAGFVDFYIYQKKDEKLPSYQDKPLRIYDAINYAINLGEVPFVGYGGDQDSQLKSGQLMLEQAEKNDVPLKLIIGKDIGHKFTPEAEAEFQAFLAEHNREGLPAYPGPKKIRFVTYTPKYNKCHWLEIEELDETYQESLVESEYDGTDGTLNLETKNLRVISISRDIADQISIDGEPPLPLRDAADDLLPSVYYEKLDAGWEVLDYDESRDYQENGSGRKRHNVQGPIDDAFMSSFVCVRGTGVPWSKEHQAWADWTLKRFDNEFDKWMRGEVRIIDDNAVTLDTMLQSNLILFGDPGSNSMINRIFRELPVEWTKDSITINGKTWPMSQHGLAMIFPNPLNPHKYVVINSGMTTHEADFKASNSWLFPKLGDVAVLKFKKADKGYEETTEWADIFNDDWELDEK</sequence>
<dbReference type="EMBL" id="SJPG01000001">
    <property type="protein sequence ID" value="TWT63009.1"/>
    <property type="molecule type" value="Genomic_DNA"/>
</dbReference>
<evidence type="ECO:0000256" key="2">
    <source>
        <dbReference type="SAM" id="SignalP"/>
    </source>
</evidence>
<evidence type="ECO:0000256" key="1">
    <source>
        <dbReference type="ARBA" id="ARBA00022729"/>
    </source>
</evidence>
<dbReference type="RefSeq" id="WP_146504807.1">
    <property type="nucleotide sequence ID" value="NZ_SJPG01000001.1"/>
</dbReference>
<dbReference type="SUPFAM" id="SSF53474">
    <property type="entry name" value="alpha/beta-Hydrolases"/>
    <property type="match status" value="1"/>
</dbReference>
<dbReference type="InterPro" id="IPR050955">
    <property type="entry name" value="Plant_Biomass_Hydrol_Est"/>
</dbReference>
<dbReference type="GO" id="GO:0008236">
    <property type="term" value="F:serine-type peptidase activity"/>
    <property type="evidence" value="ECO:0007669"/>
    <property type="project" value="InterPro"/>
</dbReference>
<keyword evidence="5" id="KW-1185">Reference proteome</keyword>
<dbReference type="InterPro" id="IPR029058">
    <property type="entry name" value="AB_hydrolase_fold"/>
</dbReference>
<feature type="domain" description="Peptidase S9 prolyl oligopeptidase catalytic" evidence="3">
    <location>
        <begin position="213"/>
        <end position="355"/>
    </location>
</feature>
<feature type="chain" id="PRO_5022919925" evidence="2">
    <location>
        <begin position="24"/>
        <end position="666"/>
    </location>
</feature>
<accession>A0A5C5XKE4</accession>
<protein>
    <submittedName>
        <fullName evidence="4">Putative esterase</fullName>
    </submittedName>
</protein>
<dbReference type="GO" id="GO:0006508">
    <property type="term" value="P:proteolysis"/>
    <property type="evidence" value="ECO:0007669"/>
    <property type="project" value="InterPro"/>
</dbReference>
<dbReference type="Gene3D" id="3.40.50.1820">
    <property type="entry name" value="alpha/beta hydrolase"/>
    <property type="match status" value="1"/>
</dbReference>
<gene>
    <name evidence="4" type="ORF">Pan54_37600</name>
</gene>
<dbReference type="Proteomes" id="UP000316095">
    <property type="component" value="Unassembled WGS sequence"/>
</dbReference>
<evidence type="ECO:0000259" key="3">
    <source>
        <dbReference type="Pfam" id="PF00326"/>
    </source>
</evidence>
<feature type="signal peptide" evidence="2">
    <location>
        <begin position="1"/>
        <end position="23"/>
    </location>
</feature>
<name>A0A5C5XKE4_9PLAN</name>
<dbReference type="OrthoDB" id="236649at2"/>